<gene>
    <name evidence="7" type="ORF">BO70DRAFT_332931</name>
</gene>
<dbReference type="EMBL" id="MSFL01000006">
    <property type="protein sequence ID" value="PWY87746.1"/>
    <property type="molecule type" value="Genomic_DNA"/>
</dbReference>
<keyword evidence="2 6" id="KW-0812">Transmembrane</keyword>
<dbReference type="GO" id="GO:0016020">
    <property type="term" value="C:membrane"/>
    <property type="evidence" value="ECO:0007669"/>
    <property type="project" value="UniProtKB-SubCell"/>
</dbReference>
<sequence>MAGLLKNVFGGSQPSNPAKLDDDFADFVEAPNPSPASFVAGSSSTPALNTQGLDSATQVPYTKWYRVWERTSPKDFMQEAMVMPIILLIVIFHFWGTRKNRRKAREWAQAHRTALSSEFAVVGFNGLRAASPDDITPESLIKERSAQEFASYATGRQNVAFVDVTIKLPKRYNPVTFWTESVLGFLFESWSAPEEVYEATAYTFDGKEKDVVPVPANDGGASLKTNNSTYDGFIWAVVHKNYMQKFRTDRYDASMTFTRDNNKLPNWVTVMTESAEITDAMITTELVQALEKAGNDFKYLIVTDQPVDKPLKIEETHPRKRIEFAASLPSSPEGYTSTLPLFSQFLRLADRLVSVGRLRPEVVRKIRNAREEEIKKLRRADEEEKAEERRLAAEKVKKEDRERLLRGMSADEQKKYLERESQKEHRRMMKKSTRRA</sequence>
<keyword evidence="3 6" id="KW-1133">Transmembrane helix</keyword>
<feature type="compositionally biased region" description="Basic residues" evidence="5">
    <location>
        <begin position="424"/>
        <end position="436"/>
    </location>
</feature>
<dbReference type="Pfam" id="PF07946">
    <property type="entry name" value="CCDC47"/>
    <property type="match status" value="1"/>
</dbReference>
<feature type="compositionally biased region" description="Basic and acidic residues" evidence="5">
    <location>
        <begin position="380"/>
        <end position="423"/>
    </location>
</feature>
<feature type="region of interest" description="Disordered" evidence="5">
    <location>
        <begin position="380"/>
        <end position="436"/>
    </location>
</feature>
<evidence type="ECO:0000313" key="7">
    <source>
        <dbReference type="EMBL" id="PWY87746.1"/>
    </source>
</evidence>
<dbReference type="InterPro" id="IPR012879">
    <property type="entry name" value="CCDC47"/>
</dbReference>
<evidence type="ECO:0000256" key="6">
    <source>
        <dbReference type="SAM" id="Phobius"/>
    </source>
</evidence>
<evidence type="ECO:0000256" key="1">
    <source>
        <dbReference type="ARBA" id="ARBA00004167"/>
    </source>
</evidence>
<evidence type="ECO:0000256" key="4">
    <source>
        <dbReference type="ARBA" id="ARBA00023136"/>
    </source>
</evidence>
<dbReference type="OrthoDB" id="10039147at2759"/>
<keyword evidence="4 6" id="KW-0472">Membrane</keyword>
<dbReference type="GO" id="GO:0005509">
    <property type="term" value="F:calcium ion binding"/>
    <property type="evidence" value="ECO:0007669"/>
    <property type="project" value="InterPro"/>
</dbReference>
<protein>
    <submittedName>
        <fullName evidence="7">DUF1682-domain-containing protein</fullName>
    </submittedName>
</protein>
<organism evidence="7 8">
    <name type="scientific">Aspergillus heteromorphus CBS 117.55</name>
    <dbReference type="NCBI Taxonomy" id="1448321"/>
    <lineage>
        <taxon>Eukaryota</taxon>
        <taxon>Fungi</taxon>
        <taxon>Dikarya</taxon>
        <taxon>Ascomycota</taxon>
        <taxon>Pezizomycotina</taxon>
        <taxon>Eurotiomycetes</taxon>
        <taxon>Eurotiomycetidae</taxon>
        <taxon>Eurotiales</taxon>
        <taxon>Aspergillaceae</taxon>
        <taxon>Aspergillus</taxon>
        <taxon>Aspergillus subgen. Circumdati</taxon>
    </lineage>
</organism>
<evidence type="ECO:0000256" key="3">
    <source>
        <dbReference type="ARBA" id="ARBA00022989"/>
    </source>
</evidence>
<name>A0A317WML2_9EURO</name>
<comment type="subcellular location">
    <subcellularLocation>
        <location evidence="1">Membrane</location>
        <topology evidence="1">Single-pass membrane protein</topology>
    </subcellularLocation>
</comment>
<comment type="caution">
    <text evidence="7">The sequence shown here is derived from an EMBL/GenBank/DDBJ whole genome shotgun (WGS) entry which is preliminary data.</text>
</comment>
<dbReference type="GO" id="GO:0032469">
    <property type="term" value="P:endoplasmic reticulum calcium ion homeostasis"/>
    <property type="evidence" value="ECO:0007669"/>
    <property type="project" value="InterPro"/>
</dbReference>
<reference evidence="7 8" key="1">
    <citation type="submission" date="2016-12" db="EMBL/GenBank/DDBJ databases">
        <title>The genomes of Aspergillus section Nigri reveals drivers in fungal speciation.</title>
        <authorList>
            <consortium name="DOE Joint Genome Institute"/>
            <person name="Vesth T.C."/>
            <person name="Nybo J."/>
            <person name="Theobald S."/>
            <person name="Brandl J."/>
            <person name="Frisvad J.C."/>
            <person name="Nielsen K.F."/>
            <person name="Lyhne E.K."/>
            <person name="Kogle M.E."/>
            <person name="Kuo A."/>
            <person name="Riley R."/>
            <person name="Clum A."/>
            <person name="Nolan M."/>
            <person name="Lipzen A."/>
            <person name="Salamov A."/>
            <person name="Henrissat B."/>
            <person name="Wiebenga A."/>
            <person name="De Vries R.P."/>
            <person name="Grigoriev I.V."/>
            <person name="Mortensen U.H."/>
            <person name="Andersen M.R."/>
            <person name="Baker S.E."/>
        </authorList>
    </citation>
    <scope>NUCLEOTIDE SEQUENCE [LARGE SCALE GENOMIC DNA]</scope>
    <source>
        <strain evidence="7 8">CBS 117.55</strain>
    </source>
</reference>
<dbReference type="GO" id="GO:0005783">
    <property type="term" value="C:endoplasmic reticulum"/>
    <property type="evidence" value="ECO:0007669"/>
    <property type="project" value="InterPro"/>
</dbReference>
<feature type="transmembrane region" description="Helical" evidence="6">
    <location>
        <begin position="76"/>
        <end position="95"/>
    </location>
</feature>
<dbReference type="RefSeq" id="XP_025401629.1">
    <property type="nucleotide sequence ID" value="XM_025540938.1"/>
</dbReference>
<dbReference type="PANTHER" id="PTHR12883:SF0">
    <property type="entry name" value="PAT COMPLEX SUBUNIT CCDC47"/>
    <property type="match status" value="1"/>
</dbReference>
<evidence type="ECO:0000256" key="2">
    <source>
        <dbReference type="ARBA" id="ARBA00022692"/>
    </source>
</evidence>
<dbReference type="PANTHER" id="PTHR12883">
    <property type="entry name" value="ADIPOCYTE-SPECIFIC PROTEIN 4-RELATED"/>
    <property type="match status" value="1"/>
</dbReference>
<dbReference type="GeneID" id="37063175"/>
<evidence type="ECO:0000256" key="5">
    <source>
        <dbReference type="SAM" id="MobiDB-lite"/>
    </source>
</evidence>
<dbReference type="Proteomes" id="UP000247233">
    <property type="component" value="Unassembled WGS sequence"/>
</dbReference>
<accession>A0A317WML2</accession>
<keyword evidence="8" id="KW-1185">Reference proteome</keyword>
<dbReference type="STRING" id="1448321.A0A317WML2"/>
<evidence type="ECO:0000313" key="8">
    <source>
        <dbReference type="Proteomes" id="UP000247233"/>
    </source>
</evidence>
<proteinExistence type="predicted"/>
<dbReference type="VEuPathDB" id="FungiDB:BO70DRAFT_332931"/>
<dbReference type="AlphaFoldDB" id="A0A317WML2"/>